<accession>A0A1N5TNR3</accession>
<dbReference type="Proteomes" id="UP000187822">
    <property type="component" value="Chromosome I"/>
</dbReference>
<feature type="domain" description="Amino acid permease/ SLC12A" evidence="6">
    <location>
        <begin position="65"/>
        <end position="431"/>
    </location>
</feature>
<feature type="transmembrane region" description="Helical" evidence="5">
    <location>
        <begin position="56"/>
        <end position="85"/>
    </location>
</feature>
<dbReference type="Gene3D" id="1.20.1740.10">
    <property type="entry name" value="Amino acid/polyamine transporter I"/>
    <property type="match status" value="1"/>
</dbReference>
<dbReference type="Pfam" id="PF00324">
    <property type="entry name" value="AA_permease"/>
    <property type="match status" value="1"/>
</dbReference>
<feature type="transmembrane region" description="Helical" evidence="5">
    <location>
        <begin position="295"/>
        <end position="319"/>
    </location>
</feature>
<name>A0A1N5TNR3_9ARCH</name>
<feature type="transmembrane region" description="Helical" evidence="5">
    <location>
        <begin position="143"/>
        <end position="165"/>
    </location>
</feature>
<feature type="transmembrane region" description="Helical" evidence="5">
    <location>
        <begin position="347"/>
        <end position="366"/>
    </location>
</feature>
<evidence type="ECO:0000256" key="5">
    <source>
        <dbReference type="SAM" id="Phobius"/>
    </source>
</evidence>
<feature type="transmembrane region" description="Helical" evidence="5">
    <location>
        <begin position="113"/>
        <end position="137"/>
    </location>
</feature>
<evidence type="ECO:0000256" key="2">
    <source>
        <dbReference type="ARBA" id="ARBA00022692"/>
    </source>
</evidence>
<organism evidence="7 10">
    <name type="scientific">Cuniculiplasma divulgatum</name>
    <dbReference type="NCBI Taxonomy" id="1673428"/>
    <lineage>
        <taxon>Archaea</taxon>
        <taxon>Methanobacteriati</taxon>
        <taxon>Thermoplasmatota</taxon>
        <taxon>Thermoplasmata</taxon>
        <taxon>Thermoplasmatales</taxon>
        <taxon>Cuniculiplasmataceae</taxon>
        <taxon>Cuniculiplasma</taxon>
    </lineage>
</organism>
<feature type="transmembrane region" description="Helical" evidence="5">
    <location>
        <begin position="245"/>
        <end position="265"/>
    </location>
</feature>
<dbReference type="STRING" id="1673428.CPM_0616"/>
<protein>
    <submittedName>
        <fullName evidence="7">U-APC2 family APC superfamily transporter</fullName>
    </submittedName>
</protein>
<dbReference type="GO" id="GO:0016020">
    <property type="term" value="C:membrane"/>
    <property type="evidence" value="ECO:0007669"/>
    <property type="project" value="UniProtKB-SubCell"/>
</dbReference>
<evidence type="ECO:0000256" key="3">
    <source>
        <dbReference type="ARBA" id="ARBA00022989"/>
    </source>
</evidence>
<dbReference type="Proteomes" id="UP000195607">
    <property type="component" value="Chromosome I"/>
</dbReference>
<reference evidence="7 10" key="1">
    <citation type="submission" date="2016-04" db="EMBL/GenBank/DDBJ databases">
        <authorList>
            <person name="Evans L.H."/>
            <person name="Alamgir A."/>
            <person name="Owens N."/>
            <person name="Weber N.D."/>
            <person name="Virtaneva K."/>
            <person name="Barbian K."/>
            <person name="Babar A."/>
            <person name="Rosenke K."/>
        </authorList>
    </citation>
    <scope>NUCLEOTIDE SEQUENCE [LARGE SCALE GENOMIC DNA]</scope>
    <source>
        <strain evidence="7">S5</strain>
        <strain evidence="10">S5(T) (JCM 30642 \VKM B-2941)</strain>
    </source>
</reference>
<dbReference type="InterPro" id="IPR050367">
    <property type="entry name" value="APC_superfamily"/>
</dbReference>
<evidence type="ECO:0000313" key="8">
    <source>
        <dbReference type="EMBL" id="SJK84487.1"/>
    </source>
</evidence>
<keyword evidence="3 5" id="KW-1133">Transmembrane helix</keyword>
<gene>
    <name evidence="8" type="ORF">CPM_0616</name>
    <name evidence="7" type="ORF">CSP5_0638</name>
</gene>
<dbReference type="EMBL" id="LT719092">
    <property type="protein sequence ID" value="SJK84487.1"/>
    <property type="molecule type" value="Genomic_DNA"/>
</dbReference>
<sequence length="468" mass="50456">MSVTLRAKMENVKNIQDIDIESKSKLTRSVGFADIFFMSFGGQAPFLSMLTYATAALILTLFFSPIVLIIGTLVVLINGAGVYYLSRKHDEAGGYFNYAYKSLSHRFGFETGWLYLFYSLLYAGGYITGSIFVLTYVVSPYIVIPPLVAFLIVFIPTGAFLLLGIRPSSKYAVFSASLELVVLVGVIAAGFYGAHFLVYNPFTSIPSPAIIFLGILFAIGIPTGYGAITPVSGEVKNAKRNVGKAAILVIIIGGTLEALVLYSLVDYGIATHSFSALVSSNLPVITIVDKIAGPIALPLLLFAAINDGILGSLAFLTAFSRNLYAMSERGVINKALSKLHSKRGTPVIAGIITLIAAAIILMPVLIFVNAFVIFLALGSIAGLGNLMVHLTANFSLFKENLVRAQRRIRELGIGVLGIIVSGFVFIYSLLTSDTYVIELVLGFIILGFIILEMLDVHQYVKAHTEINS</sequence>
<evidence type="ECO:0000256" key="1">
    <source>
        <dbReference type="ARBA" id="ARBA00004141"/>
    </source>
</evidence>
<dbReference type="GO" id="GO:0055085">
    <property type="term" value="P:transmembrane transport"/>
    <property type="evidence" value="ECO:0007669"/>
    <property type="project" value="InterPro"/>
</dbReference>
<feature type="transmembrane region" description="Helical" evidence="5">
    <location>
        <begin position="30"/>
        <end position="50"/>
    </location>
</feature>
<keyword evidence="4 5" id="KW-0472">Membrane</keyword>
<reference evidence="8" key="2">
    <citation type="submission" date="2016-06" db="EMBL/GenBank/DDBJ databases">
        <authorList>
            <person name="Olsen C.W."/>
            <person name="Carey S."/>
            <person name="Hinshaw L."/>
            <person name="Karasin A.I."/>
        </authorList>
    </citation>
    <scope>NUCLEOTIDE SEQUENCE [LARGE SCALE GENOMIC DNA]</scope>
    <source>
        <strain evidence="8">PM4</strain>
    </source>
</reference>
<comment type="subcellular location">
    <subcellularLocation>
        <location evidence="1">Membrane</location>
        <topology evidence="1">Multi-pass membrane protein</topology>
    </subcellularLocation>
</comment>
<keyword evidence="9" id="KW-1185">Reference proteome</keyword>
<feature type="transmembrane region" description="Helical" evidence="5">
    <location>
        <begin position="411"/>
        <end position="429"/>
    </location>
</feature>
<feature type="transmembrane region" description="Helical" evidence="5">
    <location>
        <begin position="177"/>
        <end position="198"/>
    </location>
</feature>
<dbReference type="KEGG" id="cdiv:CPM_0616"/>
<feature type="transmembrane region" description="Helical" evidence="5">
    <location>
        <begin position="435"/>
        <end position="454"/>
    </location>
</feature>
<evidence type="ECO:0000313" key="9">
    <source>
        <dbReference type="Proteomes" id="UP000187822"/>
    </source>
</evidence>
<feature type="transmembrane region" description="Helical" evidence="5">
    <location>
        <begin position="372"/>
        <end position="390"/>
    </location>
</feature>
<dbReference type="PANTHER" id="PTHR42770">
    <property type="entry name" value="AMINO ACID TRANSPORTER-RELATED"/>
    <property type="match status" value="1"/>
</dbReference>
<evidence type="ECO:0000313" key="7">
    <source>
        <dbReference type="EMBL" id="SIM50041.1"/>
    </source>
</evidence>
<dbReference type="AlphaFoldDB" id="A0A1N5TNR3"/>
<reference evidence="9" key="3">
    <citation type="submission" date="2016-06" db="EMBL/GenBank/DDBJ databases">
        <authorList>
            <person name="Toshchakov V.S."/>
        </authorList>
    </citation>
    <scope>NUCLEOTIDE SEQUENCE [LARGE SCALE GENOMIC DNA]</scope>
    <source>
        <strain>PM4 (JCM 30641</strain>
        <strain evidence="9">\VKM B-2940)</strain>
    </source>
</reference>
<evidence type="ECO:0000256" key="4">
    <source>
        <dbReference type="ARBA" id="ARBA00023136"/>
    </source>
</evidence>
<proteinExistence type="predicted"/>
<dbReference type="PANTHER" id="PTHR42770:SF11">
    <property type="entry name" value="INNER MEMBRANE TRANSPORT PROTEIN YBAT"/>
    <property type="match status" value="1"/>
</dbReference>
<feature type="transmembrane region" description="Helical" evidence="5">
    <location>
        <begin position="210"/>
        <end position="233"/>
    </location>
</feature>
<evidence type="ECO:0000259" key="6">
    <source>
        <dbReference type="Pfam" id="PF00324"/>
    </source>
</evidence>
<dbReference type="EMBL" id="LT671858">
    <property type="protein sequence ID" value="SIM50041.1"/>
    <property type="molecule type" value="Genomic_DNA"/>
</dbReference>
<keyword evidence="2 5" id="KW-0812">Transmembrane</keyword>
<evidence type="ECO:0000313" key="10">
    <source>
        <dbReference type="Proteomes" id="UP000195607"/>
    </source>
</evidence>
<dbReference type="PIRSF" id="PIRSF006060">
    <property type="entry name" value="AA_transporter"/>
    <property type="match status" value="1"/>
</dbReference>
<dbReference type="InterPro" id="IPR004841">
    <property type="entry name" value="AA-permease/SLC12A_dom"/>
</dbReference>